<dbReference type="SUPFAM" id="SSF57850">
    <property type="entry name" value="RING/U-box"/>
    <property type="match status" value="1"/>
</dbReference>
<dbReference type="OrthoDB" id="10389598at2759"/>
<proteinExistence type="predicted"/>
<dbReference type="EMBL" id="GL883103">
    <property type="protein sequence ID" value="EGG07781.1"/>
    <property type="molecule type" value="Genomic_DNA"/>
</dbReference>
<name>F4RIS3_MELLP</name>
<keyword evidence="2" id="KW-1185">Reference proteome</keyword>
<dbReference type="Gene3D" id="3.30.40.10">
    <property type="entry name" value="Zinc/RING finger domain, C3HC4 (zinc finger)"/>
    <property type="match status" value="1"/>
</dbReference>
<sequence>MISFSICTFTPSERPIEGIIEEHNLDGLVLDRVGQEHQSHRSTLPTPPPPMEMSFDDVRIPEETVHLEGNKEPKNDMQERIKALENFVTLDEEFKYETNPRPLLSILGDMVTSLRSPWVGTRAIGELCTSFERYLSRMKFMLPGLMRLNNVMGVRIVTNEQLEKIMVDLLEFLQQEDLELYERLWSLSVLRNLQFLLPIGKVNPIREDPNTGGVCRGGLELFLLKADRTEMISAVTEALKRVELIVTIKNYLLNTEGNLQTPGLIKIHDQLLQNRSLTKAGIIKSLASQSVHHTFLENTPDGEIECYSRIMEHLELFYPAAKQFGITEGSRRFKLITKIRTYLQDFDRNPQTHAIKTKYNKLLHTKSMDDALIVRSLVLESLQHMNIKKPDEDVECLYDILQYLETLHPNSEPFKITEPLERVQLIMNIRNYLHEAGRSLQTTAILNIHNTLLKTSSLYKPKIAKLLASQCMDHIVLENAPHEEVQCLYHILKYLKKFHSTTVPLIKTRLSSNGPFRKVYRKFKSQAELQPHLQRYFEKEDKDPYIMGLLLPFIGWHSVELSYVKHCLHILNIQDTALASNKGELYGLDVRKGQKYHEDQDFFIEMMYKASVYIEGLQTYLDLQVPRNGAGQYEFISSVPLANQKETPEKCQICLGGYLEGQRVVKLGCYRPHLFHEQCINVSHWICGFTHNKQL</sequence>
<dbReference type="InterPro" id="IPR013083">
    <property type="entry name" value="Znf_RING/FYVE/PHD"/>
</dbReference>
<protein>
    <submittedName>
        <fullName evidence="1">Uncharacterized protein</fullName>
    </submittedName>
</protein>
<dbReference type="Proteomes" id="UP000001072">
    <property type="component" value="Unassembled WGS sequence"/>
</dbReference>
<dbReference type="VEuPathDB" id="FungiDB:MELLADRAFT_105605"/>
<evidence type="ECO:0000313" key="1">
    <source>
        <dbReference type="EMBL" id="EGG07781.1"/>
    </source>
</evidence>
<organism evidence="2">
    <name type="scientific">Melampsora larici-populina (strain 98AG31 / pathotype 3-4-7)</name>
    <name type="common">Poplar leaf rust fungus</name>
    <dbReference type="NCBI Taxonomy" id="747676"/>
    <lineage>
        <taxon>Eukaryota</taxon>
        <taxon>Fungi</taxon>
        <taxon>Dikarya</taxon>
        <taxon>Basidiomycota</taxon>
        <taxon>Pucciniomycotina</taxon>
        <taxon>Pucciniomycetes</taxon>
        <taxon>Pucciniales</taxon>
        <taxon>Melampsoraceae</taxon>
        <taxon>Melampsora</taxon>
    </lineage>
</organism>
<evidence type="ECO:0000313" key="2">
    <source>
        <dbReference type="Proteomes" id="UP000001072"/>
    </source>
</evidence>
<dbReference type="HOGENOM" id="CLU_024936_0_0_1"/>
<dbReference type="RefSeq" id="XP_007409113.1">
    <property type="nucleotide sequence ID" value="XM_007409051.1"/>
</dbReference>
<dbReference type="InParanoid" id="F4RIS3"/>
<dbReference type="KEGG" id="mlr:MELLADRAFT_105605"/>
<dbReference type="GeneID" id="18922661"/>
<accession>F4RIS3</accession>
<dbReference type="AlphaFoldDB" id="F4RIS3"/>
<reference evidence="2" key="1">
    <citation type="journal article" date="2011" name="Proc. Natl. Acad. Sci. U.S.A.">
        <title>Obligate biotrophy features unraveled by the genomic analysis of rust fungi.</title>
        <authorList>
            <person name="Duplessis S."/>
            <person name="Cuomo C.A."/>
            <person name="Lin Y.-C."/>
            <person name="Aerts A."/>
            <person name="Tisserant E."/>
            <person name="Veneault-Fourrey C."/>
            <person name="Joly D.L."/>
            <person name="Hacquard S."/>
            <person name="Amselem J."/>
            <person name="Cantarel B.L."/>
            <person name="Chiu R."/>
            <person name="Coutinho P.M."/>
            <person name="Feau N."/>
            <person name="Field M."/>
            <person name="Frey P."/>
            <person name="Gelhaye E."/>
            <person name="Goldberg J."/>
            <person name="Grabherr M.G."/>
            <person name="Kodira C.D."/>
            <person name="Kohler A."/>
            <person name="Kuees U."/>
            <person name="Lindquist E.A."/>
            <person name="Lucas S.M."/>
            <person name="Mago R."/>
            <person name="Mauceli E."/>
            <person name="Morin E."/>
            <person name="Murat C."/>
            <person name="Pangilinan J.L."/>
            <person name="Park R."/>
            <person name="Pearson M."/>
            <person name="Quesneville H."/>
            <person name="Rouhier N."/>
            <person name="Sakthikumar S."/>
            <person name="Salamov A.A."/>
            <person name="Schmutz J."/>
            <person name="Selles B."/>
            <person name="Shapiro H."/>
            <person name="Tanguay P."/>
            <person name="Tuskan G.A."/>
            <person name="Henrissat B."/>
            <person name="Van de Peer Y."/>
            <person name="Rouze P."/>
            <person name="Ellis J.G."/>
            <person name="Dodds P.N."/>
            <person name="Schein J.E."/>
            <person name="Zhong S."/>
            <person name="Hamelin R.C."/>
            <person name="Grigoriev I.V."/>
            <person name="Szabo L.J."/>
            <person name="Martin F."/>
        </authorList>
    </citation>
    <scope>NUCLEOTIDE SEQUENCE [LARGE SCALE GENOMIC DNA]</scope>
    <source>
        <strain evidence="2">98AG31 / pathotype 3-4-7</strain>
    </source>
</reference>
<gene>
    <name evidence="1" type="ORF">MELLADRAFT_105605</name>
</gene>